<name>A0A7I7YHA3_9MYCO</name>
<reference evidence="1 2" key="1">
    <citation type="journal article" date="2019" name="Emerg. Microbes Infect.">
        <title>Comprehensive subspecies identification of 175 nontuberculous mycobacteria species based on 7547 genomic profiles.</title>
        <authorList>
            <person name="Matsumoto Y."/>
            <person name="Kinjo T."/>
            <person name="Motooka D."/>
            <person name="Nabeya D."/>
            <person name="Jung N."/>
            <person name="Uechi K."/>
            <person name="Horii T."/>
            <person name="Iida T."/>
            <person name="Fujita J."/>
            <person name="Nakamura S."/>
        </authorList>
    </citation>
    <scope>NUCLEOTIDE SEQUENCE [LARGE SCALE GENOMIC DNA]</scope>
    <source>
        <strain evidence="1 2">JCM 14738</strain>
    </source>
</reference>
<evidence type="ECO:0000313" key="1">
    <source>
        <dbReference type="EMBL" id="BBZ41146.1"/>
    </source>
</evidence>
<organism evidence="1 2">
    <name type="scientific">Mycobacterium conspicuum</name>
    <dbReference type="NCBI Taxonomy" id="44010"/>
    <lineage>
        <taxon>Bacteria</taxon>
        <taxon>Bacillati</taxon>
        <taxon>Actinomycetota</taxon>
        <taxon>Actinomycetes</taxon>
        <taxon>Mycobacteriales</taxon>
        <taxon>Mycobacteriaceae</taxon>
        <taxon>Mycobacterium</taxon>
    </lineage>
</organism>
<dbReference type="AlphaFoldDB" id="A0A7I7YHA3"/>
<dbReference type="Proteomes" id="UP000467385">
    <property type="component" value="Chromosome"/>
</dbReference>
<gene>
    <name evidence="1" type="ORF">MCNS_42090</name>
</gene>
<proteinExistence type="predicted"/>
<sequence length="99" mass="11045">MPVIIGAPPATPSGASLASWSWPARLAFSGWLLNGVFDVYDYPEQPWLQSLQLQTFHPWPPTADAPDPGESPGDDYVYTEVRVASMHRGWPESYGQNQW</sequence>
<accession>A0A7I7YHA3</accession>
<dbReference type="EMBL" id="AP022613">
    <property type="protein sequence ID" value="BBZ41146.1"/>
    <property type="molecule type" value="Genomic_DNA"/>
</dbReference>
<protein>
    <submittedName>
        <fullName evidence="1">Uncharacterized protein</fullName>
    </submittedName>
</protein>
<evidence type="ECO:0000313" key="2">
    <source>
        <dbReference type="Proteomes" id="UP000467385"/>
    </source>
</evidence>
<keyword evidence="2" id="KW-1185">Reference proteome</keyword>